<sequence>MCNCPEYHWLQSMCAEILGLVCL</sequence>
<evidence type="ECO:0000313" key="1">
    <source>
        <dbReference type="EMBL" id="JAD34834.1"/>
    </source>
</evidence>
<accession>A0A0A8Z5Y7</accession>
<dbReference type="EMBL" id="GBRH01263061">
    <property type="protein sequence ID" value="JAD34834.1"/>
    <property type="molecule type" value="Transcribed_RNA"/>
</dbReference>
<name>A0A0A8Z5Y7_ARUDO</name>
<reference evidence="1" key="1">
    <citation type="submission" date="2014-09" db="EMBL/GenBank/DDBJ databases">
        <authorList>
            <person name="Magalhaes I.L.F."/>
            <person name="Oliveira U."/>
            <person name="Santos F.R."/>
            <person name="Vidigal T.H.D.A."/>
            <person name="Brescovit A.D."/>
            <person name="Santos A.J."/>
        </authorList>
    </citation>
    <scope>NUCLEOTIDE SEQUENCE</scope>
    <source>
        <tissue evidence="1">Shoot tissue taken approximately 20 cm above the soil surface</tissue>
    </source>
</reference>
<organism evidence="1">
    <name type="scientific">Arundo donax</name>
    <name type="common">Giant reed</name>
    <name type="synonym">Donax arundinaceus</name>
    <dbReference type="NCBI Taxonomy" id="35708"/>
    <lineage>
        <taxon>Eukaryota</taxon>
        <taxon>Viridiplantae</taxon>
        <taxon>Streptophyta</taxon>
        <taxon>Embryophyta</taxon>
        <taxon>Tracheophyta</taxon>
        <taxon>Spermatophyta</taxon>
        <taxon>Magnoliopsida</taxon>
        <taxon>Liliopsida</taxon>
        <taxon>Poales</taxon>
        <taxon>Poaceae</taxon>
        <taxon>PACMAD clade</taxon>
        <taxon>Arundinoideae</taxon>
        <taxon>Arundineae</taxon>
        <taxon>Arundo</taxon>
    </lineage>
</organism>
<reference evidence="1" key="2">
    <citation type="journal article" date="2015" name="Data Brief">
        <title>Shoot transcriptome of the giant reed, Arundo donax.</title>
        <authorList>
            <person name="Barrero R.A."/>
            <person name="Guerrero F.D."/>
            <person name="Moolhuijzen P."/>
            <person name="Goolsby J.A."/>
            <person name="Tidwell J."/>
            <person name="Bellgard S.E."/>
            <person name="Bellgard M.I."/>
        </authorList>
    </citation>
    <scope>NUCLEOTIDE SEQUENCE</scope>
    <source>
        <tissue evidence="1">Shoot tissue taken approximately 20 cm above the soil surface</tissue>
    </source>
</reference>
<protein>
    <submittedName>
        <fullName evidence="1">Uncharacterized protein</fullName>
    </submittedName>
</protein>
<dbReference type="AlphaFoldDB" id="A0A0A8Z5Y7"/>
<proteinExistence type="predicted"/>